<dbReference type="Gene3D" id="1.10.510.10">
    <property type="entry name" value="Transferase(Phosphotransferase) domain 1"/>
    <property type="match status" value="1"/>
</dbReference>
<dbReference type="AlphaFoldDB" id="A0AAV5C804"/>
<evidence type="ECO:0000256" key="4">
    <source>
        <dbReference type="ARBA" id="ARBA00022737"/>
    </source>
</evidence>
<dbReference type="InterPro" id="IPR017441">
    <property type="entry name" value="Protein_kinase_ATP_BS"/>
</dbReference>
<dbReference type="Pfam" id="PF00069">
    <property type="entry name" value="Pkinase"/>
    <property type="match status" value="1"/>
</dbReference>
<comment type="catalytic activity">
    <reaction evidence="9">
        <text>L-seryl-[protein] + ATP = O-phospho-L-seryl-[protein] + ADP + H(+)</text>
        <dbReference type="Rhea" id="RHEA:17989"/>
        <dbReference type="Rhea" id="RHEA-COMP:9863"/>
        <dbReference type="Rhea" id="RHEA-COMP:11604"/>
        <dbReference type="ChEBI" id="CHEBI:15378"/>
        <dbReference type="ChEBI" id="CHEBI:29999"/>
        <dbReference type="ChEBI" id="CHEBI:30616"/>
        <dbReference type="ChEBI" id="CHEBI:83421"/>
        <dbReference type="ChEBI" id="CHEBI:456216"/>
        <dbReference type="EC" id="2.7.11.1"/>
    </reaction>
</comment>
<evidence type="ECO:0000313" key="12">
    <source>
        <dbReference type="EMBL" id="GJM94364.1"/>
    </source>
</evidence>
<dbReference type="InterPro" id="IPR055414">
    <property type="entry name" value="LRR_R13L4/SHOC2-like"/>
</dbReference>
<evidence type="ECO:0000256" key="10">
    <source>
        <dbReference type="PROSITE-ProRule" id="PRU10141"/>
    </source>
</evidence>
<keyword evidence="6" id="KW-0418">Kinase</keyword>
<name>A0AAV5C804_ELECO</name>
<evidence type="ECO:0000256" key="9">
    <source>
        <dbReference type="ARBA" id="ARBA00048679"/>
    </source>
</evidence>
<evidence type="ECO:0000256" key="3">
    <source>
        <dbReference type="ARBA" id="ARBA00022679"/>
    </source>
</evidence>
<dbReference type="PROSITE" id="PS00108">
    <property type="entry name" value="PROTEIN_KINASE_ST"/>
    <property type="match status" value="1"/>
</dbReference>
<dbReference type="PROSITE" id="PS00107">
    <property type="entry name" value="PROTEIN_KINASE_ATP"/>
    <property type="match status" value="1"/>
</dbReference>
<evidence type="ECO:0000256" key="6">
    <source>
        <dbReference type="ARBA" id="ARBA00022777"/>
    </source>
</evidence>
<dbReference type="PANTHER" id="PTHR45707:SF81">
    <property type="entry name" value="PROTEIN KINASE DOMAIN-CONTAINING PROTEIN"/>
    <property type="match status" value="1"/>
</dbReference>
<dbReference type="SMART" id="SM00220">
    <property type="entry name" value="S_TKc"/>
    <property type="match status" value="1"/>
</dbReference>
<sequence length="502" mass="57013">MAVAAIQLRSIVSKLCNLLNNVDEYKLPQLVVEEIMIVKYKVTKIQDALNNYYLDPWLAHQKIDDIIDIFLVDWTEYTCDIDDKIDAFMLSVDANARAKPQRFRRWMTKAKKNHGNIATAIQDISAHIDEVLERLRNRCSLFSTEVCRAWTTPPDAQPDMITLDSRVLAKFEHASKLFGVMPNLQKLVLYFNVRKREGGWFDIGLENLTSLEHVTVIVDCDGAQMKAVEDAEIKLKNAIYIHQMSGVPKYDIFEKMLENILQDPSPTPISLSLEFLEAITDGFSRELGRGGYGVVYKGVLNSRNVIAVKKIFDKHLVEDNNQFQNEVINLVGRKHQNIVQLVGYCVESRSELVPLPCGKLVMAEVPKMLLCFEYISNRSLDEHVSDELSGFDWDSRYEIIKGICSGLHFLHEICHIVHLDLKPQNIMMDATMIPKIADFGLSRLLGEQKSRTIIKENPAGTLGYMAPEYLMRGEVSTKADIFSFGVIIIQIITGGSKVEEQI</sequence>
<keyword evidence="13" id="KW-1185">Reference proteome</keyword>
<keyword evidence="7 10" id="KW-0067">ATP-binding</keyword>
<comment type="caution">
    <text evidence="12">The sequence shown here is derived from an EMBL/GenBank/DDBJ whole genome shotgun (WGS) entry which is preliminary data.</text>
</comment>
<feature type="binding site" evidence="10">
    <location>
        <position position="310"/>
    </location>
    <ligand>
        <name>ATP</name>
        <dbReference type="ChEBI" id="CHEBI:30616"/>
    </ligand>
</feature>
<dbReference type="InterPro" id="IPR008271">
    <property type="entry name" value="Ser/Thr_kinase_AS"/>
</dbReference>
<comment type="catalytic activity">
    <reaction evidence="8">
        <text>L-threonyl-[protein] + ATP = O-phospho-L-threonyl-[protein] + ADP + H(+)</text>
        <dbReference type="Rhea" id="RHEA:46608"/>
        <dbReference type="Rhea" id="RHEA-COMP:11060"/>
        <dbReference type="Rhea" id="RHEA-COMP:11605"/>
        <dbReference type="ChEBI" id="CHEBI:15378"/>
        <dbReference type="ChEBI" id="CHEBI:30013"/>
        <dbReference type="ChEBI" id="CHEBI:30616"/>
        <dbReference type="ChEBI" id="CHEBI:61977"/>
        <dbReference type="ChEBI" id="CHEBI:456216"/>
        <dbReference type="EC" id="2.7.11.1"/>
    </reaction>
</comment>
<dbReference type="PANTHER" id="PTHR45707">
    <property type="entry name" value="C2 CALCIUM/LIPID-BINDING PLANT PHOSPHORIBOSYLTRANSFERASE FAMILY PROTEIN"/>
    <property type="match status" value="1"/>
</dbReference>
<dbReference type="Proteomes" id="UP001054889">
    <property type="component" value="Unassembled WGS sequence"/>
</dbReference>
<dbReference type="SUPFAM" id="SSF56112">
    <property type="entry name" value="Protein kinase-like (PK-like)"/>
    <property type="match status" value="1"/>
</dbReference>
<evidence type="ECO:0000256" key="2">
    <source>
        <dbReference type="ARBA" id="ARBA00022527"/>
    </source>
</evidence>
<dbReference type="Gene3D" id="3.30.200.20">
    <property type="entry name" value="Phosphorylase Kinase, domain 1"/>
    <property type="match status" value="1"/>
</dbReference>
<keyword evidence="4" id="KW-0677">Repeat</keyword>
<protein>
    <recommendedName>
        <fullName evidence="1">non-specific serine/threonine protein kinase</fullName>
        <ecNumber evidence="1">2.7.11.1</ecNumber>
    </recommendedName>
</protein>
<keyword evidence="3" id="KW-0808">Transferase</keyword>
<dbReference type="EC" id="2.7.11.1" evidence="1"/>
<evidence type="ECO:0000256" key="7">
    <source>
        <dbReference type="ARBA" id="ARBA00022840"/>
    </source>
</evidence>
<proteinExistence type="predicted"/>
<dbReference type="EMBL" id="BQKI01000005">
    <property type="protein sequence ID" value="GJM94364.1"/>
    <property type="molecule type" value="Genomic_DNA"/>
</dbReference>
<dbReference type="Pfam" id="PF23598">
    <property type="entry name" value="LRR_14"/>
    <property type="match status" value="1"/>
</dbReference>
<dbReference type="GO" id="GO:0005524">
    <property type="term" value="F:ATP binding"/>
    <property type="evidence" value="ECO:0007669"/>
    <property type="project" value="UniProtKB-UniRule"/>
</dbReference>
<accession>A0AAV5C804</accession>
<reference evidence="12" key="1">
    <citation type="journal article" date="2018" name="DNA Res.">
        <title>Multiple hybrid de novo genome assembly of finger millet, an orphan allotetraploid crop.</title>
        <authorList>
            <person name="Hatakeyama M."/>
            <person name="Aluri S."/>
            <person name="Balachadran M.T."/>
            <person name="Sivarajan S.R."/>
            <person name="Patrignani A."/>
            <person name="Gruter S."/>
            <person name="Poveda L."/>
            <person name="Shimizu-Inatsugi R."/>
            <person name="Baeten J."/>
            <person name="Francoijs K.J."/>
            <person name="Nataraja K.N."/>
            <person name="Reddy Y.A.N."/>
            <person name="Phadnis S."/>
            <person name="Ravikumar R.L."/>
            <person name="Schlapbach R."/>
            <person name="Sreeman S.M."/>
            <person name="Shimizu K.K."/>
        </authorList>
    </citation>
    <scope>NUCLEOTIDE SEQUENCE</scope>
</reference>
<evidence type="ECO:0000259" key="11">
    <source>
        <dbReference type="PROSITE" id="PS50011"/>
    </source>
</evidence>
<evidence type="ECO:0000256" key="8">
    <source>
        <dbReference type="ARBA" id="ARBA00047899"/>
    </source>
</evidence>
<evidence type="ECO:0000256" key="1">
    <source>
        <dbReference type="ARBA" id="ARBA00012513"/>
    </source>
</evidence>
<dbReference type="FunFam" id="1.10.510.10:FF:001023">
    <property type="entry name" value="Os07g0541700 protein"/>
    <property type="match status" value="1"/>
</dbReference>
<dbReference type="InterPro" id="IPR000719">
    <property type="entry name" value="Prot_kinase_dom"/>
</dbReference>
<organism evidence="12 13">
    <name type="scientific">Eleusine coracana subsp. coracana</name>
    <dbReference type="NCBI Taxonomy" id="191504"/>
    <lineage>
        <taxon>Eukaryota</taxon>
        <taxon>Viridiplantae</taxon>
        <taxon>Streptophyta</taxon>
        <taxon>Embryophyta</taxon>
        <taxon>Tracheophyta</taxon>
        <taxon>Spermatophyta</taxon>
        <taxon>Magnoliopsida</taxon>
        <taxon>Liliopsida</taxon>
        <taxon>Poales</taxon>
        <taxon>Poaceae</taxon>
        <taxon>PACMAD clade</taxon>
        <taxon>Chloridoideae</taxon>
        <taxon>Cynodonteae</taxon>
        <taxon>Eleusininae</taxon>
        <taxon>Eleusine</taxon>
    </lineage>
</organism>
<keyword evidence="2" id="KW-0723">Serine/threonine-protein kinase</keyword>
<evidence type="ECO:0000256" key="5">
    <source>
        <dbReference type="ARBA" id="ARBA00022741"/>
    </source>
</evidence>
<gene>
    <name evidence="12" type="primary">ga11004</name>
    <name evidence="12" type="ORF">PR202_ga11004</name>
</gene>
<dbReference type="PROSITE" id="PS50011">
    <property type="entry name" value="PROTEIN_KINASE_DOM"/>
    <property type="match status" value="1"/>
</dbReference>
<dbReference type="GO" id="GO:0004674">
    <property type="term" value="F:protein serine/threonine kinase activity"/>
    <property type="evidence" value="ECO:0007669"/>
    <property type="project" value="UniProtKB-KW"/>
</dbReference>
<dbReference type="Gene3D" id="1.20.5.4130">
    <property type="match status" value="1"/>
</dbReference>
<keyword evidence="5 10" id="KW-0547">Nucleotide-binding</keyword>
<dbReference type="InterPro" id="IPR011009">
    <property type="entry name" value="Kinase-like_dom_sf"/>
</dbReference>
<feature type="domain" description="Protein kinase" evidence="11">
    <location>
        <begin position="281"/>
        <end position="502"/>
    </location>
</feature>
<reference evidence="12" key="2">
    <citation type="submission" date="2021-12" db="EMBL/GenBank/DDBJ databases">
        <title>Resequencing data analysis of finger millet.</title>
        <authorList>
            <person name="Hatakeyama M."/>
            <person name="Aluri S."/>
            <person name="Balachadran M.T."/>
            <person name="Sivarajan S.R."/>
            <person name="Poveda L."/>
            <person name="Shimizu-Inatsugi R."/>
            <person name="Schlapbach R."/>
            <person name="Sreeman S.M."/>
            <person name="Shimizu K.K."/>
        </authorList>
    </citation>
    <scope>NUCLEOTIDE SEQUENCE</scope>
</reference>
<evidence type="ECO:0000313" key="13">
    <source>
        <dbReference type="Proteomes" id="UP001054889"/>
    </source>
</evidence>